<feature type="domain" description="Endonuclease GajA/Old nuclease/RecF-like AAA" evidence="1">
    <location>
        <begin position="1"/>
        <end position="48"/>
    </location>
</feature>
<feature type="domain" description="ATPase AAA-type core" evidence="2">
    <location>
        <begin position="272"/>
        <end position="315"/>
    </location>
</feature>
<dbReference type="InterPro" id="IPR027417">
    <property type="entry name" value="P-loop_NTPase"/>
</dbReference>
<dbReference type="AlphaFoldDB" id="J9FIJ0"/>
<dbReference type="GO" id="GO:0016887">
    <property type="term" value="F:ATP hydrolysis activity"/>
    <property type="evidence" value="ECO:0007669"/>
    <property type="project" value="InterPro"/>
</dbReference>
<dbReference type="EMBL" id="AMCI01006477">
    <property type="protein sequence ID" value="EJW94253.1"/>
    <property type="molecule type" value="Genomic_DNA"/>
</dbReference>
<dbReference type="PANTHER" id="PTHR43581">
    <property type="entry name" value="ATP/GTP PHOSPHATASE"/>
    <property type="match status" value="1"/>
</dbReference>
<dbReference type="InterPro" id="IPR041685">
    <property type="entry name" value="AAA_GajA/Old/RecF-like"/>
</dbReference>
<dbReference type="InterPro" id="IPR003959">
    <property type="entry name" value="ATPase_AAA_core"/>
</dbReference>
<evidence type="ECO:0000259" key="2">
    <source>
        <dbReference type="Pfam" id="PF13304"/>
    </source>
</evidence>
<dbReference type="Pfam" id="PF13304">
    <property type="entry name" value="AAA_21"/>
    <property type="match status" value="1"/>
</dbReference>
<dbReference type="Pfam" id="PF13175">
    <property type="entry name" value="AAA_15"/>
    <property type="match status" value="1"/>
</dbReference>
<dbReference type="Gene3D" id="3.40.50.300">
    <property type="entry name" value="P-loop containing nucleotide triphosphate hydrolases"/>
    <property type="match status" value="1"/>
</dbReference>
<protein>
    <recommendedName>
        <fullName evidence="4">AAA domain-containing protein</fullName>
    </recommendedName>
</protein>
<evidence type="ECO:0000259" key="1">
    <source>
        <dbReference type="Pfam" id="PF13175"/>
    </source>
</evidence>
<organism evidence="3">
    <name type="scientific">gut metagenome</name>
    <dbReference type="NCBI Taxonomy" id="749906"/>
    <lineage>
        <taxon>unclassified sequences</taxon>
        <taxon>metagenomes</taxon>
        <taxon>organismal metagenomes</taxon>
    </lineage>
</organism>
<name>J9FIJ0_9ZZZZ</name>
<comment type="caution">
    <text evidence="3">The sequence shown here is derived from an EMBL/GenBank/DDBJ whole genome shotgun (WGS) entry which is preliminary data.</text>
</comment>
<gene>
    <name evidence="3" type="ORF">EVA_17642</name>
</gene>
<dbReference type="InterPro" id="IPR051396">
    <property type="entry name" value="Bact_Antivir_Def_Nuclease"/>
</dbReference>
<evidence type="ECO:0000313" key="3">
    <source>
        <dbReference type="EMBL" id="EJW94253.1"/>
    </source>
</evidence>
<dbReference type="SUPFAM" id="SSF52540">
    <property type="entry name" value="P-loop containing nucleoside triphosphate hydrolases"/>
    <property type="match status" value="1"/>
</dbReference>
<accession>J9FIJ0</accession>
<proteinExistence type="predicted"/>
<dbReference type="PANTHER" id="PTHR43581:SF4">
    <property type="entry name" value="ATP_GTP PHOSPHATASE"/>
    <property type="match status" value="1"/>
</dbReference>
<evidence type="ECO:0008006" key="4">
    <source>
        <dbReference type="Google" id="ProtNLM"/>
    </source>
</evidence>
<dbReference type="GO" id="GO:0005524">
    <property type="term" value="F:ATP binding"/>
    <property type="evidence" value="ECO:0007669"/>
    <property type="project" value="InterPro"/>
</dbReference>
<sequence length="408" mass="46974">MISTLQVRNFGPITAAEVVFDKFTVLIGQQGTGKSTLAKLYALFTWTEKSLARRLVTVKYLTQYNRFVKRYCAYHRLEDYFKEDSYLYFEGRHYNFCFNEGNFMVETKGDENGIFQMAKVMYVPAERNVIGAMENLKQTKDVSPALQTFLLEYDAARKALKGEGYDLPFNNARFEYDVLNDIGWIRGHDYKVRLTAASSGFQSALPMILVSAYLSRIVRAKNQEGQLSSSEISQIQKEIDRIMNEDSLTEDVKMAMAKNISSRFKYAHFVNIVEELEQNLYPESQRATLFELIRHANGLDDNQLILTTHSPYLINYLSLCTKAWMLGNRPQATACHCQVVDRVVPQCSRVNPVNLHIYELQNGTARLLELKDGIPSDYNFLNQQLGVTNEWFDQLLEVEESMDYEQGN</sequence>
<reference evidence="3" key="1">
    <citation type="journal article" date="2012" name="PLoS ONE">
        <title>Gene sets for utilization of primary and secondary nutrition supplies in the distal gut of endangered iberian lynx.</title>
        <authorList>
            <person name="Alcaide M."/>
            <person name="Messina E."/>
            <person name="Richter M."/>
            <person name="Bargiela R."/>
            <person name="Peplies J."/>
            <person name="Huws S.A."/>
            <person name="Newbold C.J."/>
            <person name="Golyshin P.N."/>
            <person name="Simon M.A."/>
            <person name="Lopez G."/>
            <person name="Yakimov M.M."/>
            <person name="Ferrer M."/>
        </authorList>
    </citation>
    <scope>NUCLEOTIDE SEQUENCE</scope>
</reference>